<evidence type="ECO:0000256" key="5">
    <source>
        <dbReference type="ARBA" id="ARBA00022741"/>
    </source>
</evidence>
<comment type="function">
    <text evidence="8 10">GTPase that plays an essential role in the late steps of ribosome biogenesis.</text>
</comment>
<feature type="binding site" evidence="8">
    <location>
        <begin position="208"/>
        <end position="215"/>
    </location>
    <ligand>
        <name>GTP</name>
        <dbReference type="ChEBI" id="CHEBI:37565"/>
        <label>2</label>
    </ligand>
</feature>
<evidence type="ECO:0000313" key="13">
    <source>
        <dbReference type="Proteomes" id="UP000240811"/>
    </source>
</evidence>
<feature type="binding site" evidence="8">
    <location>
        <begin position="119"/>
        <end position="122"/>
    </location>
    <ligand>
        <name>GTP</name>
        <dbReference type="ChEBI" id="CHEBI:37565"/>
        <label>1</label>
    </ligand>
</feature>
<dbReference type="InterPro" id="IPR015946">
    <property type="entry name" value="KH_dom-like_a/b"/>
</dbReference>
<evidence type="ECO:0000256" key="7">
    <source>
        <dbReference type="ARBA" id="ARBA00032345"/>
    </source>
</evidence>
<dbReference type="Proteomes" id="UP000240811">
    <property type="component" value="Unassembled WGS sequence"/>
</dbReference>
<dbReference type="EMBL" id="PSQJ01000001">
    <property type="protein sequence ID" value="PTL86925.1"/>
    <property type="molecule type" value="Genomic_DNA"/>
</dbReference>
<dbReference type="Pfam" id="PF01926">
    <property type="entry name" value="MMR_HSR1"/>
    <property type="match status" value="2"/>
</dbReference>
<accession>A0A2T4VYT2</accession>
<dbReference type="AlphaFoldDB" id="A0A2T4VYT2"/>
<evidence type="ECO:0000256" key="1">
    <source>
        <dbReference type="ARBA" id="ARBA00008279"/>
    </source>
</evidence>
<sequence length="466" mass="52709">MVYTIAIVGSPNVGKSTLFNRLVRRKIAIVGNRPGITRDRLYGKAIINGVCFNIVDTGGIENGNKSSIVKQVNDQTELAIREADIILFLVDSKEGITPYDNLIAKFLHKKNIPIIVVSNKMETRVAQSNFYDVFSLGFDEIVEISAEHGHGIHELCDVIIKLLEQKYPNHQLEKVDNSKNIDIISTIDSDGRNAHNLHKKPLRIAIVGRPNVGKSTLINRFIGYNRLLSGPKTGTTRDSVTVHWEWKNHPIEMIDTAGVRKRSRIIDQIEKASVKNSFKSVRICETTIVVLDATVPFEKQDLRIVDNVINTGRAAVLAFNKWDMVKNRSQILQNIRKKAISNLPQVGDIRIETISGHTGEGLDDLMTSVLEINNLWKSRISTSRLNSWLEAAQLRNPPPAISGRHHRLKYITQIKTSPPCFIIFCTYPKEMVESYKRYLINRLRIDFSLSGIPIRISFRSSKNPYI</sequence>
<dbReference type="InterPro" id="IPR006073">
    <property type="entry name" value="GTP-bd"/>
</dbReference>
<dbReference type="GO" id="GO:0005525">
    <property type="term" value="F:GTP binding"/>
    <property type="evidence" value="ECO:0007669"/>
    <property type="project" value="UniProtKB-UniRule"/>
</dbReference>
<dbReference type="CDD" id="cd01894">
    <property type="entry name" value="EngA1"/>
    <property type="match status" value="1"/>
</dbReference>
<dbReference type="Pfam" id="PF14714">
    <property type="entry name" value="KH_dom-like"/>
    <property type="match status" value="1"/>
</dbReference>
<evidence type="ECO:0000256" key="8">
    <source>
        <dbReference type="HAMAP-Rule" id="MF_00195"/>
    </source>
</evidence>
<feature type="binding site" evidence="8">
    <location>
        <begin position="255"/>
        <end position="259"/>
    </location>
    <ligand>
        <name>GTP</name>
        <dbReference type="ChEBI" id="CHEBI:37565"/>
        <label>2</label>
    </ligand>
</feature>
<dbReference type="InterPro" id="IPR031166">
    <property type="entry name" value="G_ENGA"/>
</dbReference>
<dbReference type="PROSITE" id="PS51712">
    <property type="entry name" value="G_ENGA"/>
    <property type="match status" value="2"/>
</dbReference>
<proteinExistence type="inferred from homology"/>
<evidence type="ECO:0000256" key="4">
    <source>
        <dbReference type="ARBA" id="ARBA00022737"/>
    </source>
</evidence>
<comment type="similarity">
    <text evidence="1 8 9 10">Belongs to the TRAFAC class TrmE-Era-EngA-EngB-Septin-like GTPase superfamily. EngA (Der) GTPase family.</text>
</comment>
<name>A0A2T4VYT2_9HYPH</name>
<evidence type="ECO:0000256" key="10">
    <source>
        <dbReference type="RuleBase" id="RU004481"/>
    </source>
</evidence>
<dbReference type="InterPro" id="IPR016484">
    <property type="entry name" value="GTPase_Der"/>
</dbReference>
<reference evidence="13" key="1">
    <citation type="submission" date="2018-02" db="EMBL/GenBank/DDBJ databases">
        <title>Genome sequence of Candidatus Liberibacter europaeus.</title>
        <authorList>
            <person name="Frampton R.A."/>
            <person name="Thompson S.M."/>
            <person name="David C."/>
            <person name="Addison S.M."/>
            <person name="Smith G.R."/>
        </authorList>
    </citation>
    <scope>NUCLEOTIDE SEQUENCE [LARGE SCALE GENOMIC DNA]</scope>
</reference>
<feature type="domain" description="EngA-type G" evidence="11">
    <location>
        <begin position="3"/>
        <end position="167"/>
    </location>
</feature>
<dbReference type="CDD" id="cd01895">
    <property type="entry name" value="EngA2"/>
    <property type="match status" value="1"/>
</dbReference>
<feature type="binding site" evidence="8">
    <location>
        <begin position="320"/>
        <end position="323"/>
    </location>
    <ligand>
        <name>GTP</name>
        <dbReference type="ChEBI" id="CHEBI:37565"/>
        <label>2</label>
    </ligand>
</feature>
<keyword evidence="6 8" id="KW-0342">GTP-binding</keyword>
<keyword evidence="4 10" id="KW-0677">Repeat</keyword>
<evidence type="ECO:0000256" key="9">
    <source>
        <dbReference type="PROSITE-ProRule" id="PRU01049"/>
    </source>
</evidence>
<dbReference type="InterPro" id="IPR005225">
    <property type="entry name" value="Small_GTP-bd"/>
</dbReference>
<evidence type="ECO:0000256" key="6">
    <source>
        <dbReference type="ARBA" id="ARBA00023134"/>
    </source>
</evidence>
<feature type="binding site" evidence="8">
    <location>
        <begin position="9"/>
        <end position="16"/>
    </location>
    <ligand>
        <name>GTP</name>
        <dbReference type="ChEBI" id="CHEBI:37565"/>
        <label>1</label>
    </ligand>
</feature>
<dbReference type="PIRSF" id="PIRSF006485">
    <property type="entry name" value="GTP-binding_EngA"/>
    <property type="match status" value="1"/>
</dbReference>
<evidence type="ECO:0000256" key="2">
    <source>
        <dbReference type="ARBA" id="ARBA00020953"/>
    </source>
</evidence>
<evidence type="ECO:0000256" key="3">
    <source>
        <dbReference type="ARBA" id="ARBA00022517"/>
    </source>
</evidence>
<evidence type="ECO:0000313" key="12">
    <source>
        <dbReference type="EMBL" id="PTL86925.1"/>
    </source>
</evidence>
<comment type="caution">
    <text evidence="12">The sequence shown here is derived from an EMBL/GenBank/DDBJ whole genome shotgun (WGS) entry which is preliminary data.</text>
</comment>
<dbReference type="PANTHER" id="PTHR43834:SF6">
    <property type="entry name" value="GTPASE DER"/>
    <property type="match status" value="1"/>
</dbReference>
<dbReference type="PRINTS" id="PR00326">
    <property type="entry name" value="GTP1OBG"/>
</dbReference>
<evidence type="ECO:0000259" key="11">
    <source>
        <dbReference type="PROSITE" id="PS51712"/>
    </source>
</evidence>
<dbReference type="InterPro" id="IPR027417">
    <property type="entry name" value="P-loop_NTPase"/>
</dbReference>
<dbReference type="FunFam" id="3.40.50.300:FF:000057">
    <property type="entry name" value="GTPase Der"/>
    <property type="match status" value="1"/>
</dbReference>
<dbReference type="FunFam" id="3.30.300.20:FF:000004">
    <property type="entry name" value="GTPase Der"/>
    <property type="match status" value="1"/>
</dbReference>
<dbReference type="Gene3D" id="3.30.300.20">
    <property type="match status" value="1"/>
</dbReference>
<feature type="binding site" evidence="8">
    <location>
        <begin position="56"/>
        <end position="60"/>
    </location>
    <ligand>
        <name>GTP</name>
        <dbReference type="ChEBI" id="CHEBI:37565"/>
        <label>1</label>
    </ligand>
</feature>
<feature type="domain" description="EngA-type G" evidence="11">
    <location>
        <begin position="202"/>
        <end position="377"/>
    </location>
</feature>
<dbReference type="PANTHER" id="PTHR43834">
    <property type="entry name" value="GTPASE DER"/>
    <property type="match status" value="1"/>
</dbReference>
<dbReference type="InterPro" id="IPR032859">
    <property type="entry name" value="KH_dom-like"/>
</dbReference>
<organism evidence="12 13">
    <name type="scientific">Candidatus Liberibacter europaeus</name>
    <dbReference type="NCBI Taxonomy" id="744859"/>
    <lineage>
        <taxon>Bacteria</taxon>
        <taxon>Pseudomonadati</taxon>
        <taxon>Pseudomonadota</taxon>
        <taxon>Alphaproteobacteria</taxon>
        <taxon>Hyphomicrobiales</taxon>
        <taxon>Rhizobiaceae</taxon>
        <taxon>Liberibacter</taxon>
    </lineage>
</organism>
<dbReference type="NCBIfam" id="TIGR00231">
    <property type="entry name" value="small_GTP"/>
    <property type="match status" value="2"/>
</dbReference>
<gene>
    <name evidence="8 12" type="primary">der</name>
    <name evidence="12" type="ORF">C4617_00435</name>
</gene>
<keyword evidence="3 8" id="KW-0690">Ribosome biogenesis</keyword>
<dbReference type="Gene3D" id="3.40.50.300">
    <property type="entry name" value="P-loop containing nucleotide triphosphate hydrolases"/>
    <property type="match status" value="2"/>
</dbReference>
<comment type="subunit">
    <text evidence="8">Associates with the 50S ribosomal subunit.</text>
</comment>
<dbReference type="GO" id="GO:0042254">
    <property type="term" value="P:ribosome biogenesis"/>
    <property type="evidence" value="ECO:0007669"/>
    <property type="project" value="UniProtKB-KW"/>
</dbReference>
<protein>
    <recommendedName>
        <fullName evidence="2 8">GTPase Der</fullName>
    </recommendedName>
    <alternativeName>
        <fullName evidence="7 8">GTP-binding protein EngA</fullName>
    </alternativeName>
</protein>
<dbReference type="HAMAP" id="MF_00195">
    <property type="entry name" value="GTPase_Der"/>
    <property type="match status" value="1"/>
</dbReference>
<dbReference type="NCBIfam" id="TIGR03594">
    <property type="entry name" value="GTPase_EngA"/>
    <property type="match status" value="1"/>
</dbReference>
<dbReference type="SUPFAM" id="SSF52540">
    <property type="entry name" value="P-loop containing nucleoside triphosphate hydrolases"/>
    <property type="match status" value="2"/>
</dbReference>
<keyword evidence="5 8" id="KW-0547">Nucleotide-binding</keyword>